<dbReference type="Proteomes" id="UP001430455">
    <property type="component" value="Unassembled WGS sequence"/>
</dbReference>
<name>A0AAW4PGW2_9EURY</name>
<dbReference type="InterPro" id="IPR045397">
    <property type="entry name" value="TumE-like"/>
</dbReference>
<sequence length="142" mass="16483">MAEGTPSGAGGIDSDILERIERRLRGSTRFSAVNYRPEYAPNAVEAVFDGGYFPAAIEQASLRIRWYTTDDFNIHYAEQYRDRESWECRWDRHPNSHNTREHFHPPPNATTPGTDMSFGSDWREVLSRVLSELSDRIQSFWK</sequence>
<accession>A0AAW4PGW2</accession>
<comment type="caution">
    <text evidence="1">The sequence shown here is derived from an EMBL/GenBank/DDBJ whole genome shotgun (WGS) entry which is preliminary data.</text>
</comment>
<gene>
    <name evidence="1" type="ORF">EGH23_20465</name>
</gene>
<keyword evidence="2" id="KW-1185">Reference proteome</keyword>
<evidence type="ECO:0000313" key="2">
    <source>
        <dbReference type="Proteomes" id="UP001430455"/>
    </source>
</evidence>
<dbReference type="Pfam" id="PF20126">
    <property type="entry name" value="TumE"/>
    <property type="match status" value="1"/>
</dbReference>
<reference evidence="1 2" key="1">
    <citation type="submission" date="2021-06" db="EMBL/GenBank/DDBJ databases">
        <title>Halomicroarcula sp. a new haloarchaeum isolated from saline soil.</title>
        <authorList>
            <person name="Duran-Viseras A."/>
            <person name="Sanchez-Porro C."/>
            <person name="Ventosa A."/>
        </authorList>
    </citation>
    <scope>NUCLEOTIDE SEQUENCE [LARGE SCALE GENOMIC DNA]</scope>
    <source>
        <strain evidence="1 2">F27</strain>
    </source>
</reference>
<protein>
    <submittedName>
        <fullName evidence="1">Uncharacterized protein</fullName>
    </submittedName>
</protein>
<evidence type="ECO:0000313" key="1">
    <source>
        <dbReference type="EMBL" id="MBX0297255.1"/>
    </source>
</evidence>
<dbReference type="AlphaFoldDB" id="A0AAW4PGW2"/>
<proteinExistence type="predicted"/>
<organism evidence="1 2">
    <name type="scientific">Haloarcula nitratireducens</name>
    <dbReference type="NCBI Taxonomy" id="2487749"/>
    <lineage>
        <taxon>Archaea</taxon>
        <taxon>Methanobacteriati</taxon>
        <taxon>Methanobacteriota</taxon>
        <taxon>Stenosarchaea group</taxon>
        <taxon>Halobacteria</taxon>
        <taxon>Halobacteriales</taxon>
        <taxon>Haloarculaceae</taxon>
        <taxon>Haloarcula</taxon>
    </lineage>
</organism>
<dbReference type="RefSeq" id="WP_220581844.1">
    <property type="nucleotide sequence ID" value="NZ_RKLT01000016.1"/>
</dbReference>
<dbReference type="EMBL" id="RKLT01000016">
    <property type="protein sequence ID" value="MBX0297255.1"/>
    <property type="molecule type" value="Genomic_DNA"/>
</dbReference>